<dbReference type="EMBL" id="CM024790">
    <property type="protein sequence ID" value="KAG8007220.1"/>
    <property type="molecule type" value="Genomic_DNA"/>
</dbReference>
<feature type="non-terminal residue" evidence="1">
    <location>
        <position position="1"/>
    </location>
</feature>
<keyword evidence="2" id="KW-1185">Reference proteome</keyword>
<sequence>YDTRSRKPKVLSCLHRVCAKCLKKMVDMGESSPSVISCPFCRHETHVPDEEVWLMEDDRHILAVLSCQDRIRRREGGGGGGGGGEVVLNPSSLTGGDIDPSHRSSDCLVITIMELPEESPSSDSLSMLNVVYFSSLPLGIYLLMIGQLWLGVVLVSLVPSTLLLLVLYGFCQCLCHEQVGEHIMSRWRRSVDELAARRRQQGECERAQEALSRVTSCFQQLAASLGSSADGSFLRDEMDETRALAQRICSGLSQRLVRLLSDCDSASSGVEDRQVSERLWVVFLSALENFLSDLRKASFLIGRFPLTQRYDRRSLVNTGCIDGMVGVAARVASVQAPWITLEEEPSPDLTNHITGLEAMLSEMQLRVPVAFWSVEATQPAWAEARGELDESDDSLEDLMEVEVVSNNKMVTCCQPPCCGLGCVGLQQELMTLMVSSHPTNGLVTMMSGDKGISAFPESDNLFKWIGTIDGAQGTVYHGLRYRLSLDFPAGYPYQAPRVKFVTPCFHPNVDEQGFICLDILKDKWSALYDVRSILLSIQSLLGEPNNESPLNTAAAELWDDQEVPHPLEHKIVIRVQTTPDYSPQEAFTNAITDLISELSLLEERFRVAIKDKQEGIE</sequence>
<organism evidence="1 2">
    <name type="scientific">Nibea albiflora</name>
    <name type="common">Yellow drum</name>
    <name type="synonym">Corvina albiflora</name>
    <dbReference type="NCBI Taxonomy" id="240163"/>
    <lineage>
        <taxon>Eukaryota</taxon>
        <taxon>Metazoa</taxon>
        <taxon>Chordata</taxon>
        <taxon>Craniata</taxon>
        <taxon>Vertebrata</taxon>
        <taxon>Euteleostomi</taxon>
        <taxon>Actinopterygii</taxon>
        <taxon>Neopterygii</taxon>
        <taxon>Teleostei</taxon>
        <taxon>Neoteleostei</taxon>
        <taxon>Acanthomorphata</taxon>
        <taxon>Eupercaria</taxon>
        <taxon>Sciaenidae</taxon>
        <taxon>Nibea</taxon>
    </lineage>
</organism>
<name>A0ACB7EYC9_NIBAL</name>
<protein>
    <submittedName>
        <fullName evidence="1">Regulator of G-protein signaling 9-binding protein</fullName>
    </submittedName>
</protein>
<evidence type="ECO:0000313" key="2">
    <source>
        <dbReference type="Proteomes" id="UP000805704"/>
    </source>
</evidence>
<gene>
    <name evidence="1" type="primary">RGS9BP</name>
    <name evidence="1" type="ORF">GBF38_008364</name>
</gene>
<evidence type="ECO:0000313" key="1">
    <source>
        <dbReference type="EMBL" id="KAG8007220.1"/>
    </source>
</evidence>
<proteinExistence type="predicted"/>
<reference evidence="1" key="1">
    <citation type="submission" date="2020-04" db="EMBL/GenBank/DDBJ databases">
        <title>A chromosome-scale assembly and high-density genetic map of the yellow drum (Nibea albiflora) genome.</title>
        <authorList>
            <person name="Xu D."/>
            <person name="Zhang W."/>
            <person name="Chen R."/>
            <person name="Tan P."/>
            <person name="Wang L."/>
            <person name="Song H."/>
            <person name="Tian L."/>
            <person name="Zhu Q."/>
            <person name="Wang B."/>
        </authorList>
    </citation>
    <scope>NUCLEOTIDE SEQUENCE</scope>
    <source>
        <strain evidence="1">ZJHYS-2018</strain>
    </source>
</reference>
<comment type="caution">
    <text evidence="1">The sequence shown here is derived from an EMBL/GenBank/DDBJ whole genome shotgun (WGS) entry which is preliminary data.</text>
</comment>
<dbReference type="Proteomes" id="UP000805704">
    <property type="component" value="Chromosome 2"/>
</dbReference>
<accession>A0ACB7EYC9</accession>